<accession>A0A9D4JLN2</accession>
<evidence type="ECO:0000313" key="2">
    <source>
        <dbReference type="Proteomes" id="UP000828390"/>
    </source>
</evidence>
<dbReference type="EMBL" id="JAIWYP010000006">
    <property type="protein sequence ID" value="KAH3814879.1"/>
    <property type="molecule type" value="Genomic_DNA"/>
</dbReference>
<proteinExistence type="predicted"/>
<protein>
    <submittedName>
        <fullName evidence="1">Uncharacterized protein</fullName>
    </submittedName>
</protein>
<dbReference type="AlphaFoldDB" id="A0A9D4JLN2"/>
<reference evidence="1" key="1">
    <citation type="journal article" date="2019" name="bioRxiv">
        <title>The Genome of the Zebra Mussel, Dreissena polymorpha: A Resource for Invasive Species Research.</title>
        <authorList>
            <person name="McCartney M.A."/>
            <person name="Auch B."/>
            <person name="Kono T."/>
            <person name="Mallez S."/>
            <person name="Zhang Y."/>
            <person name="Obille A."/>
            <person name="Becker A."/>
            <person name="Abrahante J.E."/>
            <person name="Garbe J."/>
            <person name="Badalamenti J.P."/>
            <person name="Herman A."/>
            <person name="Mangelson H."/>
            <person name="Liachko I."/>
            <person name="Sullivan S."/>
            <person name="Sone E.D."/>
            <person name="Koren S."/>
            <person name="Silverstein K.A.T."/>
            <person name="Beckman K.B."/>
            <person name="Gohl D.M."/>
        </authorList>
    </citation>
    <scope>NUCLEOTIDE SEQUENCE</scope>
    <source>
        <strain evidence="1">Duluth1</strain>
        <tissue evidence="1">Whole animal</tissue>
    </source>
</reference>
<keyword evidence="2" id="KW-1185">Reference proteome</keyword>
<organism evidence="1 2">
    <name type="scientific">Dreissena polymorpha</name>
    <name type="common">Zebra mussel</name>
    <name type="synonym">Mytilus polymorpha</name>
    <dbReference type="NCBI Taxonomy" id="45954"/>
    <lineage>
        <taxon>Eukaryota</taxon>
        <taxon>Metazoa</taxon>
        <taxon>Spiralia</taxon>
        <taxon>Lophotrochozoa</taxon>
        <taxon>Mollusca</taxon>
        <taxon>Bivalvia</taxon>
        <taxon>Autobranchia</taxon>
        <taxon>Heteroconchia</taxon>
        <taxon>Euheterodonta</taxon>
        <taxon>Imparidentia</taxon>
        <taxon>Neoheterodontei</taxon>
        <taxon>Myida</taxon>
        <taxon>Dreissenoidea</taxon>
        <taxon>Dreissenidae</taxon>
        <taxon>Dreissena</taxon>
    </lineage>
</organism>
<evidence type="ECO:0000313" key="1">
    <source>
        <dbReference type="EMBL" id="KAH3814879.1"/>
    </source>
</evidence>
<comment type="caution">
    <text evidence="1">The sequence shown here is derived from an EMBL/GenBank/DDBJ whole genome shotgun (WGS) entry which is preliminary data.</text>
</comment>
<sequence>MGPIGIRNRDNTDNDITQNATYDLNQQFAIVMHNLRGDRIRSLNGGGGNIEENLELIRLAKL</sequence>
<reference evidence="1" key="2">
    <citation type="submission" date="2020-11" db="EMBL/GenBank/DDBJ databases">
        <authorList>
            <person name="McCartney M.A."/>
            <person name="Auch B."/>
            <person name="Kono T."/>
            <person name="Mallez S."/>
            <person name="Becker A."/>
            <person name="Gohl D.M."/>
            <person name="Silverstein K.A.T."/>
            <person name="Koren S."/>
            <person name="Bechman K.B."/>
            <person name="Herman A."/>
            <person name="Abrahante J.E."/>
            <person name="Garbe J."/>
        </authorList>
    </citation>
    <scope>NUCLEOTIDE SEQUENCE</scope>
    <source>
        <strain evidence="1">Duluth1</strain>
        <tissue evidence="1">Whole animal</tissue>
    </source>
</reference>
<gene>
    <name evidence="1" type="ORF">DPMN_143395</name>
</gene>
<dbReference type="Proteomes" id="UP000828390">
    <property type="component" value="Unassembled WGS sequence"/>
</dbReference>
<name>A0A9D4JLN2_DREPO</name>